<comment type="caution">
    <text evidence="4">The sequence shown here is derived from an EMBL/GenBank/DDBJ whole genome shotgun (WGS) entry which is preliminary data.</text>
</comment>
<keyword evidence="2" id="KW-0175">Coiled coil</keyword>
<feature type="compositionally biased region" description="Low complexity" evidence="3">
    <location>
        <begin position="442"/>
        <end position="467"/>
    </location>
</feature>
<feature type="compositionally biased region" description="Low complexity" evidence="3">
    <location>
        <begin position="546"/>
        <end position="557"/>
    </location>
</feature>
<dbReference type="InterPro" id="IPR003409">
    <property type="entry name" value="MORN"/>
</dbReference>
<evidence type="ECO:0000313" key="5">
    <source>
        <dbReference type="Proteomes" id="UP001153069"/>
    </source>
</evidence>
<dbReference type="Gene3D" id="2.20.110.10">
    <property type="entry name" value="Histone H3 K4-specific methyltransferase SET7/9 N-terminal domain"/>
    <property type="match status" value="3"/>
</dbReference>
<evidence type="ECO:0000256" key="1">
    <source>
        <dbReference type="ARBA" id="ARBA00022737"/>
    </source>
</evidence>
<protein>
    <submittedName>
        <fullName evidence="4">Whole genome shotgun sequence</fullName>
    </submittedName>
</protein>
<feature type="compositionally biased region" description="Basic and acidic residues" evidence="3">
    <location>
        <begin position="380"/>
        <end position="390"/>
    </location>
</feature>
<organism evidence="4 5">
    <name type="scientific">Seminavis robusta</name>
    <dbReference type="NCBI Taxonomy" id="568900"/>
    <lineage>
        <taxon>Eukaryota</taxon>
        <taxon>Sar</taxon>
        <taxon>Stramenopiles</taxon>
        <taxon>Ochrophyta</taxon>
        <taxon>Bacillariophyta</taxon>
        <taxon>Bacillariophyceae</taxon>
        <taxon>Bacillariophycidae</taxon>
        <taxon>Naviculales</taxon>
        <taxon>Naviculaceae</taxon>
        <taxon>Seminavis</taxon>
    </lineage>
</organism>
<evidence type="ECO:0000313" key="4">
    <source>
        <dbReference type="EMBL" id="CAB9528198.1"/>
    </source>
</evidence>
<keyword evidence="1" id="KW-0677">Repeat</keyword>
<feature type="region of interest" description="Disordered" evidence="3">
    <location>
        <begin position="546"/>
        <end position="570"/>
    </location>
</feature>
<feature type="compositionally biased region" description="Low complexity" evidence="3">
    <location>
        <begin position="306"/>
        <end position="315"/>
    </location>
</feature>
<dbReference type="PANTHER" id="PTHR23084:SF263">
    <property type="entry name" value="MORN REPEAT-CONTAINING PROTEIN 1"/>
    <property type="match status" value="1"/>
</dbReference>
<evidence type="ECO:0000256" key="2">
    <source>
        <dbReference type="SAM" id="Coils"/>
    </source>
</evidence>
<feature type="compositionally biased region" description="Polar residues" evidence="3">
    <location>
        <begin position="367"/>
        <end position="379"/>
    </location>
</feature>
<reference evidence="4" key="1">
    <citation type="submission" date="2020-06" db="EMBL/GenBank/DDBJ databases">
        <authorList>
            <consortium name="Plant Systems Biology data submission"/>
        </authorList>
    </citation>
    <scope>NUCLEOTIDE SEQUENCE</scope>
    <source>
        <strain evidence="4">D6</strain>
    </source>
</reference>
<dbReference type="Proteomes" id="UP001153069">
    <property type="component" value="Unassembled WGS sequence"/>
</dbReference>
<dbReference type="OrthoDB" id="418492at2759"/>
<feature type="compositionally biased region" description="Polar residues" evidence="3">
    <location>
        <begin position="325"/>
        <end position="343"/>
    </location>
</feature>
<gene>
    <name evidence="4" type="ORF">SEMRO_2171_G317460.1</name>
</gene>
<feature type="compositionally biased region" description="Low complexity" evidence="3">
    <location>
        <begin position="392"/>
        <end position="414"/>
    </location>
</feature>
<feature type="region of interest" description="Disordered" evidence="3">
    <location>
        <begin position="73"/>
        <end position="105"/>
    </location>
</feature>
<proteinExistence type="predicted"/>
<feature type="compositionally biased region" description="Low complexity" evidence="3">
    <location>
        <begin position="82"/>
        <end position="92"/>
    </location>
</feature>
<dbReference type="SMART" id="SM00698">
    <property type="entry name" value="MORN"/>
    <property type="match status" value="7"/>
</dbReference>
<accession>A0A9N8EWS6</accession>
<dbReference type="EMBL" id="CAICTM010002169">
    <property type="protein sequence ID" value="CAB9528198.1"/>
    <property type="molecule type" value="Genomic_DNA"/>
</dbReference>
<dbReference type="AlphaFoldDB" id="A0A9N8EWS6"/>
<dbReference type="SUPFAM" id="SSF82185">
    <property type="entry name" value="Histone H3 K4-specific methyltransferase SET7/9 N-terminal domain"/>
    <property type="match status" value="2"/>
</dbReference>
<feature type="region of interest" description="Disordered" evidence="3">
    <location>
        <begin position="302"/>
        <end position="486"/>
    </location>
</feature>
<feature type="coiled-coil region" evidence="2">
    <location>
        <begin position="193"/>
        <end position="227"/>
    </location>
</feature>
<keyword evidence="5" id="KW-1185">Reference proteome</keyword>
<evidence type="ECO:0000256" key="3">
    <source>
        <dbReference type="SAM" id="MobiDB-lite"/>
    </source>
</evidence>
<sequence length="781" mass="84525">MKMGRPGGGVSQEDGSVITSGTFMVMTRPDGSRGCMKHPHLTLEGWTCPECEKEFKQGQQALQARKANLDNRLQALGDGPTPQQQQQQQQQQPPLPPGAHSPMGPMSIQAQQQALYGAAAANLAGHSPMQMTSALPYGTLAHAGYGGMMPPSLAGLNGVPGQSGPPSSTSSSTSLDTLALQINRMQQMQDWMLLQKEREVQMLRQELGEAQQNLHTIQMEHALLQEKMNQQKIQHEQELKYLQLSSAAQAANNNNNPNNNVVVPPAAVMAPPPAQAVAKNNNNNATPERSSALQLMKASTNTVPMDNTTNKSNNAKSKDAVASLSAGNNRSIATGTATNTTVPMGTPVTPNKKAPPTTIVAPKIDNIGNNDSSNRANRNPTEKAAGENDSSKVNGNNNKAPVPAVAAVKNSPPKKQAPTKNPPPAETPKKNNNPKPPPPPTRSNNNNNNPAKQNNNSNNNNKSTQPPIANISKQPPPAMMNGVPIDINFDDDAPPTVPLQEDITLGTLGKAQSWKATVVERAKNRSNVGSDRFEPRYIPQDQVNANAAANGGNANDNDGMEPGGAGFVMPSDQQSLTVASSTYGEDRQKVINQSLLDPYGDKGIYTGLILKSTGMPHGSGRMIYEEDQRIYEGEWRHGRWHGFGEAKFANGDNYEGEYRFDQRHGHGKYSWSDGRSYDGDFSEDRRHGKGLFVWPDGAIYEGEFSNGQREGHGSYKFSDGGQFTGNWKDGRYNGFGTCSWEDGRCYRGEWRNGMAHGKGIETYADGTVRHDGQWVDDEPVR</sequence>
<dbReference type="Pfam" id="PF02493">
    <property type="entry name" value="MORN"/>
    <property type="match status" value="6"/>
</dbReference>
<dbReference type="PANTHER" id="PTHR23084">
    <property type="entry name" value="PHOSPHATIDYLINOSITOL-4-PHOSPHATE 5-KINASE RELATED"/>
    <property type="match status" value="1"/>
</dbReference>
<name>A0A9N8EWS6_9STRA</name>